<dbReference type="HAMAP" id="MF_04002">
    <property type="entry name" value="PPV_L1"/>
    <property type="match status" value="1"/>
</dbReference>
<dbReference type="Proteomes" id="UP000159096">
    <property type="component" value="Segment"/>
</dbReference>
<dbReference type="Gene3D" id="2.60.175.20">
    <property type="entry name" value="Major capsid L1 (late) superfamily, Papillomavirus"/>
    <property type="match status" value="2"/>
</dbReference>
<evidence type="ECO:0000256" key="6">
    <source>
        <dbReference type="ARBA" id="ARBA00023296"/>
    </source>
</evidence>
<comment type="subunit">
    <text evidence="7">Self-assembles into homopentamers. The capsid has an icosahedral symmetry and consists of 72 capsomers, with each capsomer being a pentamer of L1. Interacts with the minor capsid protein L2; this interaction is necessary for viral genome encapsidation. Interacts with protein E2; this interaction enhances E2-dependent replication and transcription activation.</text>
</comment>
<comment type="function">
    <text evidence="7 8">Forms an icosahedral capsid with a T=7 symmetry and a 50 nm diameter. The capsid is composed of 72 pentamers linked to each other by disulfide bonds and associated with L2 proteins. Binds to heparan sulfate proteoglycans on cell surface of basal layer keratinocytes to provide initial virion attachment. This binding mediates a conformational change in the virus capsid that facilitates efficient infection. The virion enters the host cell via endocytosis. During virus trafficking, L1 protein dissociates from the viral DNA and the genomic DNA is released to the host nucleus. The virion assembly takes place within the cell nucleus. Encapsulates the genomic DNA together with protein L2.</text>
</comment>
<dbReference type="InterPro" id="IPR011222">
    <property type="entry name" value="dsDNA_vir_gr_I_capsid"/>
</dbReference>
<feature type="disulfide bond" description="Interchain (with Cys-506)" evidence="7">
    <location>
        <position position="245"/>
    </location>
</feature>
<keyword evidence="4 7" id="KW-0946">Virion</keyword>
<comment type="subcellular location">
    <subcellularLocation>
        <location evidence="7">Virion</location>
    </subcellularLocation>
    <subcellularLocation>
        <location evidence="7">Host nucleus</location>
    </subcellularLocation>
</comment>
<evidence type="ECO:0000313" key="10">
    <source>
        <dbReference type="EMBL" id="BAF95820.1"/>
    </source>
</evidence>
<keyword evidence="7" id="KW-1015">Disulfide bond</keyword>
<evidence type="ECO:0000256" key="1">
    <source>
        <dbReference type="ARBA" id="ARBA00022561"/>
    </source>
</evidence>
<evidence type="ECO:0000313" key="11">
    <source>
        <dbReference type="Proteomes" id="UP000159096"/>
    </source>
</evidence>
<dbReference type="InterPro" id="IPR002210">
    <property type="entry name" value="Capsid_L1_Papillomavir"/>
</dbReference>
<evidence type="ECO:0000256" key="3">
    <source>
        <dbReference type="ARBA" id="ARBA00022804"/>
    </source>
</evidence>
<keyword evidence="1 7" id="KW-0167">Capsid protein</keyword>
<sequence>MMQIVLLLLYHLMLMVMHLHPLHQDFHLLHFHLHIHPLSLLILRTAQPHFFCIQACFENTNINTGSFNFLQMSFWLPSAGRLYLPPPTPVTQYLDTDDFVTRTEIFYHTNTERLLTVGHPYFDIKDLEGKILVPKVSRSQFRVFRLKFPDPNKFSFPNANVYDPDKQRLVWAIRGVEICRGQPLGIGATGHPAFNRLADAENANKYPTQTTDDRMNMCVDPKQVQLFVVGCIPCDGEHWDVAQPCKKQNVGDCPPIELVNTLIEDGEMYDTGFGNMNFRALQATKSGAPLDIVNQTVEYPDFLKMGSDPYGNQMFFYAKREQMYLRHLWSRGGELGDTIPPNGGPVSPYYMSGTGNGRTTFVPSVYFGTPSGSLVSSDQQIYNRPFWIQRAQGANNGICWNNQCFITAVDTTRGTNFTISVHKSEEGPREQDTYTASDYKHYLRHVEEWEVSLIMQLCIVDLSPEAVAYLHGMNASILDNWNLGFIQPPNNLEDQYRYLSSVATRCAKPDDQPEKEDPYSKMHFWDVDLSERFSSNLEQHSLGRKFLFQIGKRATKRSAPKTVGFEKNTSKAAKRRRKNT</sequence>
<keyword evidence="2 7" id="KW-0945">Host-virus interaction</keyword>
<dbReference type="GO" id="GO:0005198">
    <property type="term" value="F:structural molecule activity"/>
    <property type="evidence" value="ECO:0007669"/>
    <property type="project" value="UniProtKB-UniRule"/>
</dbReference>
<reference evidence="10 11" key="1">
    <citation type="journal article" date="2008" name="J. Gen. Virol.">
        <title>Genomic and phylogenetic analysis of two novel bovine papillomaviruses, BPV-9 and BPV-10.</title>
        <authorList>
            <person name="Hatama S."/>
            <person name="Nobumoto K."/>
            <person name="Kanno T."/>
        </authorList>
    </citation>
    <scope>NUCLEOTIDE SEQUENCE [LARGE SCALE GENOMIC DNA]</scope>
</reference>
<feature type="disulfide bond" description="Interchain (with Cys-245)" evidence="7">
    <location>
        <position position="506"/>
    </location>
</feature>
<dbReference type="GO" id="GO:0042025">
    <property type="term" value="C:host cell nucleus"/>
    <property type="evidence" value="ECO:0007669"/>
    <property type="project" value="UniProtKB-SubCell"/>
</dbReference>
<evidence type="ECO:0000256" key="7">
    <source>
        <dbReference type="HAMAP-Rule" id="MF_04002"/>
    </source>
</evidence>
<accession>A9CR17</accession>
<gene>
    <name evidence="7 8 10" type="primary">L1</name>
</gene>
<dbReference type="GO" id="GO:0019062">
    <property type="term" value="P:virion attachment to host cell"/>
    <property type="evidence" value="ECO:0007669"/>
    <property type="project" value="UniProtKB-UniRule"/>
</dbReference>
<evidence type="ECO:0000256" key="4">
    <source>
        <dbReference type="ARBA" id="ARBA00022844"/>
    </source>
</evidence>
<name>A9CR17_9PAPI</name>
<feature type="region of interest" description="Disordered" evidence="9">
    <location>
        <begin position="555"/>
        <end position="580"/>
    </location>
</feature>
<dbReference type="SUPFAM" id="SSF88648">
    <property type="entry name" value="Group I dsDNA viruses"/>
    <property type="match status" value="1"/>
</dbReference>
<keyword evidence="7" id="KW-1048">Host nucleus</keyword>
<dbReference type="GO" id="GO:0075509">
    <property type="term" value="P:endocytosis involved in viral entry into host cell"/>
    <property type="evidence" value="ECO:0007669"/>
    <property type="project" value="UniProtKB-KW"/>
</dbReference>
<dbReference type="Pfam" id="PF00500">
    <property type="entry name" value="Late_protein_L1"/>
    <property type="match status" value="1"/>
</dbReference>
<keyword evidence="6 7" id="KW-1160">Virus entry into host cell</keyword>
<evidence type="ECO:0000256" key="9">
    <source>
        <dbReference type="SAM" id="MobiDB-lite"/>
    </source>
</evidence>
<organism evidence="10 11">
    <name type="scientific">Bos taurus papillomavirus 10</name>
    <dbReference type="NCBI Taxonomy" id="453461"/>
    <lineage>
        <taxon>Viruses</taxon>
        <taxon>Monodnaviria</taxon>
        <taxon>Shotokuvirae</taxon>
        <taxon>Cossaviricota</taxon>
        <taxon>Papovaviricetes</taxon>
        <taxon>Zurhausenvirales</taxon>
        <taxon>Papillomaviridae</taxon>
        <taxon>Firstpapillomavirinae</taxon>
        <taxon>Xipapillomavirus</taxon>
        <taxon>Xipapillomavirus 1</taxon>
    </lineage>
</organism>
<keyword evidence="3 7" id="KW-1161">Viral attachment to host cell</keyword>
<keyword evidence="7" id="KW-1162">Viral penetration into host cytoplasm</keyword>
<protein>
    <recommendedName>
        <fullName evidence="7 8">Major capsid protein L1</fullName>
    </recommendedName>
</protein>
<evidence type="ECO:0000256" key="8">
    <source>
        <dbReference type="RuleBase" id="RU361248"/>
    </source>
</evidence>
<dbReference type="PRINTS" id="PR00865">
    <property type="entry name" value="HPVCAPSIDL1"/>
</dbReference>
<dbReference type="GO" id="GO:0039620">
    <property type="term" value="C:T=7 icosahedral viral capsid"/>
    <property type="evidence" value="ECO:0007669"/>
    <property type="project" value="UniProtKB-UniRule"/>
</dbReference>
<evidence type="ECO:0000256" key="2">
    <source>
        <dbReference type="ARBA" id="ARBA00022581"/>
    </source>
</evidence>
<evidence type="ECO:0000256" key="5">
    <source>
        <dbReference type="ARBA" id="ARBA00022921"/>
    </source>
</evidence>
<proteinExistence type="inferred from homology"/>
<keyword evidence="8" id="KW-1145">T=7 icosahedral capsid protein</keyword>
<dbReference type="EMBL" id="AB331651">
    <property type="protein sequence ID" value="BAF95820.1"/>
    <property type="molecule type" value="Genomic_DNA"/>
</dbReference>
<keyword evidence="5 7" id="KW-0426">Late protein</keyword>
<dbReference type="InterPro" id="IPR036973">
    <property type="entry name" value="Capsid_L1_sf_Papillomavir"/>
</dbReference>
<comment type="similarity">
    <text evidence="7 8">Belongs to the papillomaviridae L1 protein family.</text>
</comment>
<keyword evidence="7" id="KW-1164">Virus endocytosis by host</keyword>